<evidence type="ECO:0000256" key="1">
    <source>
        <dbReference type="SAM" id="MobiDB-lite"/>
    </source>
</evidence>
<dbReference type="PANTHER" id="PTHR12415">
    <property type="entry name" value="TYROSYL-DNA PHOSPHODIESTERASE 1"/>
    <property type="match status" value="1"/>
</dbReference>
<evidence type="ECO:0000313" key="2">
    <source>
        <dbReference type="EMBL" id="KAK7409026.1"/>
    </source>
</evidence>
<dbReference type="Gene3D" id="3.30.870.10">
    <property type="entry name" value="Endonuclease Chain A"/>
    <property type="match status" value="2"/>
</dbReference>
<comment type="caution">
    <text evidence="2">The sequence shown here is derived from an EMBL/GenBank/DDBJ whole genome shotgun (WGS) entry which is preliminary data.</text>
</comment>
<dbReference type="SMART" id="SM00726">
    <property type="entry name" value="UIM"/>
    <property type="match status" value="1"/>
</dbReference>
<dbReference type="Pfam" id="PF06087">
    <property type="entry name" value="Tyr-DNA_phospho"/>
    <property type="match status" value="1"/>
</dbReference>
<evidence type="ECO:0008006" key="4">
    <source>
        <dbReference type="Google" id="ProtNLM"/>
    </source>
</evidence>
<keyword evidence="3" id="KW-1185">Reference proteome</keyword>
<dbReference type="EMBL" id="JAZAVJ010000165">
    <property type="protein sequence ID" value="KAK7409026.1"/>
    <property type="molecule type" value="Genomic_DNA"/>
</dbReference>
<dbReference type="PANTHER" id="PTHR12415:SF4">
    <property type="entry name" value="TYROSYL-DNA PHOSPHODIESTERASE DOMAIN-CONTAINING PROTEIN"/>
    <property type="match status" value="1"/>
</dbReference>
<dbReference type="InterPro" id="IPR003903">
    <property type="entry name" value="UIM_dom"/>
</dbReference>
<reference evidence="2 3" key="1">
    <citation type="journal article" date="2025" name="Microbiol. Resour. Announc.">
        <title>Draft genome sequences for Neonectria magnoliae and Neonectria punicea, canker pathogens of Liriodendron tulipifera and Acer saccharum in West Virginia.</title>
        <authorList>
            <person name="Petronek H.M."/>
            <person name="Kasson M.T."/>
            <person name="Metheny A.M."/>
            <person name="Stauder C.M."/>
            <person name="Lovett B."/>
            <person name="Lynch S.C."/>
            <person name="Garnas J.R."/>
            <person name="Kasson L.R."/>
            <person name="Stajich J.E."/>
        </authorList>
    </citation>
    <scope>NUCLEOTIDE SEQUENCE [LARGE SCALE GENOMIC DNA]</scope>
    <source>
        <strain evidence="2 3">NRRL 64653</strain>
    </source>
</reference>
<dbReference type="InterPro" id="IPR010347">
    <property type="entry name" value="Tdp1"/>
</dbReference>
<dbReference type="SUPFAM" id="SSF56024">
    <property type="entry name" value="Phospholipase D/nuclease"/>
    <property type="match status" value="2"/>
</dbReference>
<feature type="compositionally biased region" description="Low complexity" evidence="1">
    <location>
        <begin position="458"/>
        <end position="475"/>
    </location>
</feature>
<dbReference type="CDD" id="cd09122">
    <property type="entry name" value="PLDc_Tdp1_1"/>
    <property type="match status" value="1"/>
</dbReference>
<feature type="region of interest" description="Disordered" evidence="1">
    <location>
        <begin position="1"/>
        <end position="116"/>
    </location>
</feature>
<evidence type="ECO:0000313" key="3">
    <source>
        <dbReference type="Proteomes" id="UP001498476"/>
    </source>
</evidence>
<dbReference type="Proteomes" id="UP001498476">
    <property type="component" value="Unassembled WGS sequence"/>
</dbReference>
<dbReference type="PROSITE" id="PS50330">
    <property type="entry name" value="UIM"/>
    <property type="match status" value="1"/>
</dbReference>
<feature type="region of interest" description="Disordered" evidence="1">
    <location>
        <begin position="458"/>
        <end position="480"/>
    </location>
</feature>
<sequence length="573" mass="62985">MDGAHADIPELGGDMDDDEALRYAIALSLQEEPRNQPAEQRPPRGSSPNRNEARSGGPTLGLLALDRKKMEEERLQRLAKRRRSASSDDDVVEVPPPKRKALSEPSKSPSLPPFANGTVKRTWARGYPRTPDDIKIEEVLQKDSLLLAVLSSYQWDDEWILSKVDLSRTKLLLLAFAADDSQKTAMRSNAPPGTKFCFPAMNGPGSMHSKLQLLKYPDYLRVVVPTGNLVPYDWGETGVMENMVFLVDLPRLANSVDHQPTTFSTELGRFLKATGVDESMVSSLSNYDFSRTTHFRFVYTIPGGHLNEAQKRVGYCGLGASVASLGLANSDPVEVDLVCASLGAVNYDLIGAMYNACRGDDGMTEYNSRLNRATKAKAASAAQPFKEHFRIYFPTDETVAKSRGGRRAAGTICVQAKWWRAPTFPTELVRDCVNTRDGLLMHSKMIFVRKSRFRGGRTSTATEAEAEAADAGADADPGHSSPGWAYIGSANLSESAWGRLVKDRATGKPKMSCRNWECGVVIRVPGGSKAQAGAGKDEFSDMGIFKGTIPVPMRFPGRRYRDTEEPWFYAQTA</sequence>
<feature type="compositionally biased region" description="Basic and acidic residues" evidence="1">
    <location>
        <begin position="65"/>
        <end position="76"/>
    </location>
</feature>
<organism evidence="2 3">
    <name type="scientific">Neonectria punicea</name>
    <dbReference type="NCBI Taxonomy" id="979145"/>
    <lineage>
        <taxon>Eukaryota</taxon>
        <taxon>Fungi</taxon>
        <taxon>Dikarya</taxon>
        <taxon>Ascomycota</taxon>
        <taxon>Pezizomycotina</taxon>
        <taxon>Sordariomycetes</taxon>
        <taxon>Hypocreomycetidae</taxon>
        <taxon>Hypocreales</taxon>
        <taxon>Nectriaceae</taxon>
        <taxon>Neonectria</taxon>
    </lineage>
</organism>
<accession>A0ABR1GU73</accession>
<gene>
    <name evidence="2" type="ORF">QQX98_008787</name>
</gene>
<proteinExistence type="predicted"/>
<name>A0ABR1GU73_9HYPO</name>
<protein>
    <recommendedName>
        <fullName evidence="4">PLD phosphodiesterase domain-containing protein</fullName>
    </recommendedName>
</protein>